<evidence type="ECO:0000256" key="11">
    <source>
        <dbReference type="ARBA" id="ARBA00030193"/>
    </source>
</evidence>
<evidence type="ECO:0000256" key="10">
    <source>
        <dbReference type="ARBA" id="ARBA00022909"/>
    </source>
</evidence>
<evidence type="ECO:0000256" key="7">
    <source>
        <dbReference type="ARBA" id="ARBA00022679"/>
    </source>
</evidence>
<dbReference type="CDD" id="cd00739">
    <property type="entry name" value="DHPS"/>
    <property type="match status" value="1"/>
</dbReference>
<gene>
    <name evidence="13" type="primary">folP</name>
    <name evidence="13" type="ORF">H8E79_02340</name>
</gene>
<keyword evidence="10" id="KW-0289">Folate biosynthesis</keyword>
<sequence>MGIINVTPDSFSDGGNCFAPEAAVCQADALVMAGTDILDIGGESTRPYASPVSQAQELARVIPVIEAIRSRHSLPISIDTTKAEVARQALAAGADMINDVSALRSDPEMIDVVRQSQVPLIIMHMQGTPGDMQANPSYVNVVGDIIGFFRERLAWIKDQGVDVNRVTIDPGIGFGKTMAHNLIILKYLSQFKTLGRPVLLGHSRKRFIGDLTGLPPQERDQATAVLSALAVANGVSIIRVHDVAATRQAVRLAEAVAGA</sequence>
<dbReference type="InterPro" id="IPR000489">
    <property type="entry name" value="Pterin-binding_dom"/>
</dbReference>
<dbReference type="NCBIfam" id="TIGR01496">
    <property type="entry name" value="DHPS"/>
    <property type="match status" value="1"/>
</dbReference>
<dbReference type="InterPro" id="IPR006390">
    <property type="entry name" value="DHP_synth_dom"/>
</dbReference>
<proteinExistence type="inferred from homology"/>
<dbReference type="GO" id="GO:0046656">
    <property type="term" value="P:folic acid biosynthetic process"/>
    <property type="evidence" value="ECO:0007669"/>
    <property type="project" value="UniProtKB-KW"/>
</dbReference>
<protein>
    <recommendedName>
        <fullName evidence="6">Dihydropteroate synthase</fullName>
        <ecNumber evidence="5">2.5.1.15</ecNumber>
    </recommendedName>
    <alternativeName>
        <fullName evidence="11">Dihydropteroate pyrophosphorylase</fullName>
    </alternativeName>
</protein>
<dbReference type="InterPro" id="IPR045031">
    <property type="entry name" value="DHP_synth-like"/>
</dbReference>
<accession>A0A8J6N8J7</accession>
<dbReference type="Proteomes" id="UP000599024">
    <property type="component" value="Unassembled WGS sequence"/>
</dbReference>
<dbReference type="GO" id="GO:0046654">
    <property type="term" value="P:tetrahydrofolate biosynthetic process"/>
    <property type="evidence" value="ECO:0007669"/>
    <property type="project" value="TreeGrafter"/>
</dbReference>
<dbReference type="SUPFAM" id="SSF51717">
    <property type="entry name" value="Dihydropteroate synthetase-like"/>
    <property type="match status" value="1"/>
</dbReference>
<evidence type="ECO:0000256" key="2">
    <source>
        <dbReference type="ARBA" id="ARBA00001946"/>
    </source>
</evidence>
<comment type="caution">
    <text evidence="13">The sequence shown here is derived from an EMBL/GenBank/DDBJ whole genome shotgun (WGS) entry which is preliminary data.</text>
</comment>
<name>A0A8J6N8J7_9BACT</name>
<evidence type="ECO:0000256" key="6">
    <source>
        <dbReference type="ARBA" id="ARBA00016919"/>
    </source>
</evidence>
<comment type="catalytic activity">
    <reaction evidence="1">
        <text>(7,8-dihydropterin-6-yl)methyl diphosphate + 4-aminobenzoate = 7,8-dihydropteroate + diphosphate</text>
        <dbReference type="Rhea" id="RHEA:19949"/>
        <dbReference type="ChEBI" id="CHEBI:17836"/>
        <dbReference type="ChEBI" id="CHEBI:17839"/>
        <dbReference type="ChEBI" id="CHEBI:33019"/>
        <dbReference type="ChEBI" id="CHEBI:72950"/>
        <dbReference type="EC" id="2.5.1.15"/>
    </reaction>
</comment>
<evidence type="ECO:0000313" key="14">
    <source>
        <dbReference type="Proteomes" id="UP000599024"/>
    </source>
</evidence>
<dbReference type="InterPro" id="IPR011005">
    <property type="entry name" value="Dihydropteroate_synth-like_sf"/>
</dbReference>
<evidence type="ECO:0000256" key="1">
    <source>
        <dbReference type="ARBA" id="ARBA00000012"/>
    </source>
</evidence>
<keyword evidence="9" id="KW-0460">Magnesium</keyword>
<evidence type="ECO:0000256" key="4">
    <source>
        <dbReference type="ARBA" id="ARBA00009503"/>
    </source>
</evidence>
<keyword evidence="8" id="KW-0479">Metal-binding</keyword>
<dbReference type="Gene3D" id="3.20.20.20">
    <property type="entry name" value="Dihydropteroate synthase-like"/>
    <property type="match status" value="1"/>
</dbReference>
<dbReference type="GO" id="GO:0046872">
    <property type="term" value="F:metal ion binding"/>
    <property type="evidence" value="ECO:0007669"/>
    <property type="project" value="UniProtKB-KW"/>
</dbReference>
<comment type="cofactor">
    <cofactor evidence="2">
        <name>Mg(2+)</name>
        <dbReference type="ChEBI" id="CHEBI:18420"/>
    </cofactor>
</comment>
<comment type="pathway">
    <text evidence="3">Cofactor biosynthesis; tetrahydrofolate biosynthesis; 7,8-dihydrofolate from 2-amino-4-hydroxy-6-hydroxymethyl-7,8-dihydropteridine diphosphate and 4-aminobenzoate: step 1/2.</text>
</comment>
<dbReference type="PROSITE" id="PS50972">
    <property type="entry name" value="PTERIN_BINDING"/>
    <property type="match status" value="1"/>
</dbReference>
<evidence type="ECO:0000313" key="13">
    <source>
        <dbReference type="EMBL" id="MBC8207991.1"/>
    </source>
</evidence>
<dbReference type="PANTHER" id="PTHR20941:SF1">
    <property type="entry name" value="FOLIC ACID SYNTHESIS PROTEIN FOL1"/>
    <property type="match status" value="1"/>
</dbReference>
<dbReference type="GO" id="GO:0005829">
    <property type="term" value="C:cytosol"/>
    <property type="evidence" value="ECO:0007669"/>
    <property type="project" value="TreeGrafter"/>
</dbReference>
<dbReference type="FunFam" id="3.20.20.20:FF:000006">
    <property type="entry name" value="Dihydropteroate synthase"/>
    <property type="match status" value="1"/>
</dbReference>
<evidence type="ECO:0000256" key="3">
    <source>
        <dbReference type="ARBA" id="ARBA00004763"/>
    </source>
</evidence>
<dbReference type="EMBL" id="JACNLK010000025">
    <property type="protein sequence ID" value="MBC8207991.1"/>
    <property type="molecule type" value="Genomic_DNA"/>
</dbReference>
<evidence type="ECO:0000256" key="5">
    <source>
        <dbReference type="ARBA" id="ARBA00012458"/>
    </source>
</evidence>
<evidence type="ECO:0000256" key="9">
    <source>
        <dbReference type="ARBA" id="ARBA00022842"/>
    </source>
</evidence>
<feature type="domain" description="Pterin-binding" evidence="12">
    <location>
        <begin position="1"/>
        <end position="251"/>
    </location>
</feature>
<organism evidence="13 14">
    <name type="scientific">Candidatus Desulfatifera sulfidica</name>
    <dbReference type="NCBI Taxonomy" id="2841691"/>
    <lineage>
        <taxon>Bacteria</taxon>
        <taxon>Pseudomonadati</taxon>
        <taxon>Thermodesulfobacteriota</taxon>
        <taxon>Desulfobulbia</taxon>
        <taxon>Desulfobulbales</taxon>
        <taxon>Desulfobulbaceae</taxon>
        <taxon>Candidatus Desulfatifera</taxon>
    </lineage>
</organism>
<dbReference type="Pfam" id="PF00809">
    <property type="entry name" value="Pterin_bind"/>
    <property type="match status" value="1"/>
</dbReference>
<evidence type="ECO:0000259" key="12">
    <source>
        <dbReference type="PROSITE" id="PS50972"/>
    </source>
</evidence>
<dbReference type="GO" id="GO:0004156">
    <property type="term" value="F:dihydropteroate synthase activity"/>
    <property type="evidence" value="ECO:0007669"/>
    <property type="project" value="UniProtKB-EC"/>
</dbReference>
<dbReference type="EC" id="2.5.1.15" evidence="5"/>
<dbReference type="AlphaFoldDB" id="A0A8J6N8J7"/>
<keyword evidence="7 13" id="KW-0808">Transferase</keyword>
<reference evidence="13 14" key="1">
    <citation type="submission" date="2020-08" db="EMBL/GenBank/DDBJ databases">
        <title>Bridging the membrane lipid divide: bacteria of the FCB group superphylum have the potential to synthesize archaeal ether lipids.</title>
        <authorList>
            <person name="Villanueva L."/>
            <person name="Von Meijenfeldt F.A.B."/>
            <person name="Westbye A.B."/>
            <person name="Yadav S."/>
            <person name="Hopmans E.C."/>
            <person name="Dutilh B.E."/>
            <person name="Sinninghe Damste J.S."/>
        </authorList>
    </citation>
    <scope>NUCLEOTIDE SEQUENCE [LARGE SCALE GENOMIC DNA]</scope>
    <source>
        <strain evidence="13">NIOZ-UU81</strain>
    </source>
</reference>
<dbReference type="PANTHER" id="PTHR20941">
    <property type="entry name" value="FOLATE SYNTHESIS PROTEINS"/>
    <property type="match status" value="1"/>
</dbReference>
<comment type="similarity">
    <text evidence="4">Belongs to the DHPS family.</text>
</comment>
<evidence type="ECO:0000256" key="8">
    <source>
        <dbReference type="ARBA" id="ARBA00022723"/>
    </source>
</evidence>